<organism evidence="1 2">
    <name type="scientific">Paraphaeosphaeria minitans</name>
    <dbReference type="NCBI Taxonomy" id="565426"/>
    <lineage>
        <taxon>Eukaryota</taxon>
        <taxon>Fungi</taxon>
        <taxon>Dikarya</taxon>
        <taxon>Ascomycota</taxon>
        <taxon>Pezizomycotina</taxon>
        <taxon>Dothideomycetes</taxon>
        <taxon>Pleosporomycetidae</taxon>
        <taxon>Pleosporales</taxon>
        <taxon>Massarineae</taxon>
        <taxon>Didymosphaeriaceae</taxon>
        <taxon>Paraphaeosphaeria</taxon>
    </lineage>
</organism>
<sequence length="128" mass="14363">MPLPESVCGLEACLRMSMLVLRMSNHFSWRRLSRFKVRGDGCRSTTLVPRSYTRGSGSGYRHQHRSVAVCRRTGVSGSCLQVLLFFEVSRWGPKQAISGPAGWNDCRSAGSCILDLLSETRQRRILTN</sequence>
<comment type="caution">
    <text evidence="1">The sequence shown here is derived from an EMBL/GenBank/DDBJ whole genome shotgun (WGS) entry which is preliminary data.</text>
</comment>
<dbReference type="EMBL" id="WJXW01000007">
    <property type="protein sequence ID" value="KAF9734845.1"/>
    <property type="molecule type" value="Genomic_DNA"/>
</dbReference>
<dbReference type="Proteomes" id="UP000756921">
    <property type="component" value="Unassembled WGS sequence"/>
</dbReference>
<dbReference type="AlphaFoldDB" id="A0A9P6KQ88"/>
<name>A0A9P6KQ88_9PLEO</name>
<protein>
    <submittedName>
        <fullName evidence="1">Uncharacterized protein</fullName>
    </submittedName>
</protein>
<evidence type="ECO:0000313" key="1">
    <source>
        <dbReference type="EMBL" id="KAF9734845.1"/>
    </source>
</evidence>
<gene>
    <name evidence="1" type="ORF">PMIN01_07748</name>
</gene>
<proteinExistence type="predicted"/>
<dbReference type="OrthoDB" id="10451933at2759"/>
<accession>A0A9P6KQ88</accession>
<keyword evidence="2" id="KW-1185">Reference proteome</keyword>
<evidence type="ECO:0000313" key="2">
    <source>
        <dbReference type="Proteomes" id="UP000756921"/>
    </source>
</evidence>
<reference evidence="1" key="1">
    <citation type="journal article" date="2020" name="Mol. Plant Microbe Interact.">
        <title>Genome Sequence of the Biocontrol Agent Coniothyrium minitans strain Conio (IMI 134523).</title>
        <authorList>
            <person name="Patel D."/>
            <person name="Shittu T.A."/>
            <person name="Baroncelli R."/>
            <person name="Muthumeenakshi S."/>
            <person name="Osborne T.H."/>
            <person name="Janganan T.K."/>
            <person name="Sreenivasaprasad S."/>
        </authorList>
    </citation>
    <scope>NUCLEOTIDE SEQUENCE</scope>
    <source>
        <strain evidence="1">Conio</strain>
    </source>
</reference>